<protein>
    <submittedName>
        <fullName evidence="1">Uncharacterized protein</fullName>
    </submittedName>
</protein>
<proteinExistence type="predicted"/>
<evidence type="ECO:0000313" key="1">
    <source>
        <dbReference type="EMBL" id="GAG22244.1"/>
    </source>
</evidence>
<dbReference type="AlphaFoldDB" id="X0VV09"/>
<sequence>FAGIPNAMGLQFFLGIDQGSTPTSLNYIPDPNKMAELARTGLASIEPIRGAKAKGNMIVFRIAIRSDPNAPGTRDIIEMGDPNHFPTVALSCDRKDYSRVYHTDVRIPGIDQSMYIRECSNFDSQGFPHNITEIQYDIDGNFKEKSVYKIVKVELNPSIPDEVFEFQPPEGYKVQDFRSKKP</sequence>
<reference evidence="1" key="1">
    <citation type="journal article" date="2014" name="Front. Microbiol.">
        <title>High frequency of phylogenetically diverse reductive dehalogenase-homologous genes in deep subseafloor sedimentary metagenomes.</title>
        <authorList>
            <person name="Kawai M."/>
            <person name="Futagami T."/>
            <person name="Toyoda A."/>
            <person name="Takaki Y."/>
            <person name="Nishi S."/>
            <person name="Hori S."/>
            <person name="Arai W."/>
            <person name="Tsubouchi T."/>
            <person name="Morono Y."/>
            <person name="Uchiyama I."/>
            <person name="Ito T."/>
            <person name="Fujiyama A."/>
            <person name="Inagaki F."/>
            <person name="Takami H."/>
        </authorList>
    </citation>
    <scope>NUCLEOTIDE SEQUENCE</scope>
    <source>
        <strain evidence="1">Expedition CK06-06</strain>
    </source>
</reference>
<accession>X0VV09</accession>
<dbReference type="EMBL" id="BARS01033118">
    <property type="protein sequence ID" value="GAG22244.1"/>
    <property type="molecule type" value="Genomic_DNA"/>
</dbReference>
<organism evidence="1">
    <name type="scientific">marine sediment metagenome</name>
    <dbReference type="NCBI Taxonomy" id="412755"/>
    <lineage>
        <taxon>unclassified sequences</taxon>
        <taxon>metagenomes</taxon>
        <taxon>ecological metagenomes</taxon>
    </lineage>
</organism>
<comment type="caution">
    <text evidence="1">The sequence shown here is derived from an EMBL/GenBank/DDBJ whole genome shotgun (WGS) entry which is preliminary data.</text>
</comment>
<dbReference type="InterPro" id="IPR029046">
    <property type="entry name" value="LolA/LolB/LppX"/>
</dbReference>
<name>X0VV09_9ZZZZ</name>
<dbReference type="Gene3D" id="2.50.20.10">
    <property type="entry name" value="Lipoprotein localisation LolA/LolB/LppX"/>
    <property type="match status" value="1"/>
</dbReference>
<dbReference type="SUPFAM" id="SSF89392">
    <property type="entry name" value="Prokaryotic lipoproteins and lipoprotein localization factors"/>
    <property type="match status" value="1"/>
</dbReference>
<feature type="non-terminal residue" evidence="1">
    <location>
        <position position="1"/>
    </location>
</feature>
<gene>
    <name evidence="1" type="ORF">S01H1_51320</name>
</gene>